<dbReference type="PIRSF" id="PIRSF002741">
    <property type="entry name" value="MppA"/>
    <property type="match status" value="1"/>
</dbReference>
<evidence type="ECO:0000313" key="7">
    <source>
        <dbReference type="EMBL" id="GED07747.1"/>
    </source>
</evidence>
<dbReference type="SUPFAM" id="SSF53850">
    <property type="entry name" value="Periplasmic binding protein-like II"/>
    <property type="match status" value="1"/>
</dbReference>
<dbReference type="PANTHER" id="PTHR30290:SF9">
    <property type="entry name" value="OLIGOPEPTIDE-BINDING PROTEIN APPA"/>
    <property type="match status" value="1"/>
</dbReference>
<gene>
    <name evidence="7" type="ORF">AUR04nite_32790</name>
</gene>
<keyword evidence="3 5" id="KW-0732">Signal</keyword>
<protein>
    <submittedName>
        <fullName evidence="7">ABC transporter substrate-binding protein</fullName>
    </submittedName>
</protein>
<evidence type="ECO:0000256" key="3">
    <source>
        <dbReference type="ARBA" id="ARBA00022729"/>
    </source>
</evidence>
<evidence type="ECO:0000256" key="2">
    <source>
        <dbReference type="ARBA" id="ARBA00022448"/>
    </source>
</evidence>
<dbReference type="Gene3D" id="3.40.190.10">
    <property type="entry name" value="Periplasmic binding protein-like II"/>
    <property type="match status" value="1"/>
</dbReference>
<dbReference type="PROSITE" id="PS51257">
    <property type="entry name" value="PROKAR_LIPOPROTEIN"/>
    <property type="match status" value="1"/>
</dbReference>
<name>A0A4Y4DSY6_GLUUR</name>
<reference evidence="7 8" key="1">
    <citation type="submission" date="2019-06" db="EMBL/GenBank/DDBJ databases">
        <title>Whole genome shotgun sequence of Glutamicibacter uratoxydans NBRC 15515.</title>
        <authorList>
            <person name="Hosoyama A."/>
            <person name="Uohara A."/>
            <person name="Ohji S."/>
            <person name="Ichikawa N."/>
        </authorList>
    </citation>
    <scope>NUCLEOTIDE SEQUENCE [LARGE SCALE GENOMIC DNA]</scope>
    <source>
        <strain evidence="7 8">NBRC 15515</strain>
    </source>
</reference>
<comment type="similarity">
    <text evidence="1">Belongs to the bacterial solute-binding protein 5 family.</text>
</comment>
<dbReference type="EMBL" id="BJNY01000026">
    <property type="protein sequence ID" value="GED07747.1"/>
    <property type="molecule type" value="Genomic_DNA"/>
</dbReference>
<feature type="chain" id="PRO_5021356815" evidence="5">
    <location>
        <begin position="35"/>
        <end position="539"/>
    </location>
</feature>
<dbReference type="Proteomes" id="UP000316612">
    <property type="component" value="Unassembled WGS sequence"/>
</dbReference>
<evidence type="ECO:0000256" key="1">
    <source>
        <dbReference type="ARBA" id="ARBA00005695"/>
    </source>
</evidence>
<dbReference type="CDD" id="cd08492">
    <property type="entry name" value="PBP2_NikA_DppA_OppA_like_15"/>
    <property type="match status" value="1"/>
</dbReference>
<dbReference type="InterPro" id="IPR030678">
    <property type="entry name" value="Peptide/Ni-bd"/>
</dbReference>
<keyword evidence="2" id="KW-0813">Transport</keyword>
<feature type="signal peptide" evidence="5">
    <location>
        <begin position="1"/>
        <end position="34"/>
    </location>
</feature>
<evidence type="ECO:0000313" key="8">
    <source>
        <dbReference type="Proteomes" id="UP000316612"/>
    </source>
</evidence>
<keyword evidence="8" id="KW-1185">Reference proteome</keyword>
<dbReference type="RefSeq" id="WP_141367164.1">
    <property type="nucleotide sequence ID" value="NZ_BAAAJL010000014.1"/>
</dbReference>
<dbReference type="Gene3D" id="3.10.105.10">
    <property type="entry name" value="Dipeptide-binding Protein, Domain 3"/>
    <property type="match status" value="1"/>
</dbReference>
<proteinExistence type="inferred from homology"/>
<evidence type="ECO:0000259" key="6">
    <source>
        <dbReference type="Pfam" id="PF00496"/>
    </source>
</evidence>
<dbReference type="PANTHER" id="PTHR30290">
    <property type="entry name" value="PERIPLASMIC BINDING COMPONENT OF ABC TRANSPORTER"/>
    <property type="match status" value="1"/>
</dbReference>
<dbReference type="InterPro" id="IPR039424">
    <property type="entry name" value="SBP_5"/>
</dbReference>
<dbReference type="GO" id="GO:0043190">
    <property type="term" value="C:ATP-binding cassette (ABC) transporter complex"/>
    <property type="evidence" value="ECO:0007669"/>
    <property type="project" value="InterPro"/>
</dbReference>
<dbReference type="Pfam" id="PF00496">
    <property type="entry name" value="SBP_bac_5"/>
    <property type="match status" value="1"/>
</dbReference>
<dbReference type="GO" id="GO:0015833">
    <property type="term" value="P:peptide transport"/>
    <property type="evidence" value="ECO:0007669"/>
    <property type="project" value="TreeGrafter"/>
</dbReference>
<dbReference type="AlphaFoldDB" id="A0A4Y4DSY6"/>
<sequence>MSTPRSVRGHFKTLGILSLAAATLLTGCVSSSNAQESSEDELTVGFPEDSANYDPHQPPQTVSRTISRQIADTLVDQDPETGEIVPWLATSWETNKDQSQFTFHLRDDVTFSDGTKFTAQSVKNNFDRIIKIGPLAYVGASHLRGYQGTDVVDEKTAIVKFDGPNAQFLQAASTQPLSILADATLKLDPEEVARGKVIGSGPYVIESYEPDVGITLKAREDYHWGSSAYANKGPAVYETVKVSFIPDATTLAGAVSSGQVDYGFLLDTSTLGTLAGQTTLVQKPTVGIASPLIPFIYRDIFKDEAVRKAINPATDRAEIAERIYQGNVQPATGVLTAATPGSADLSSELAYDPQAAVKILEAGGWDTVGEDGIRRNDKGERLEISIQYSSTGGTTEALFQLLQIQWKKVGIDFVLKPVTEAQASETGLYDAPYDLTTWSQGRADPDVLRVVYSSLYENQSLFYGNAVPAVDKALLKLQSTTDAQQRKQASAEAQQLLLDKGLVFPLVDQVSNSAYGKDIKSIELDAENKPAFAEFVPNE</sequence>
<dbReference type="OrthoDB" id="5240629at2"/>
<organism evidence="7 8">
    <name type="scientific">Glutamicibacter uratoxydans</name>
    <name type="common">Arthrobacter uratoxydans</name>
    <dbReference type="NCBI Taxonomy" id="43667"/>
    <lineage>
        <taxon>Bacteria</taxon>
        <taxon>Bacillati</taxon>
        <taxon>Actinomycetota</taxon>
        <taxon>Actinomycetes</taxon>
        <taxon>Micrococcales</taxon>
        <taxon>Micrococcaceae</taxon>
        <taxon>Glutamicibacter</taxon>
    </lineage>
</organism>
<feature type="region of interest" description="Disordered" evidence="4">
    <location>
        <begin position="36"/>
        <end position="61"/>
    </location>
</feature>
<feature type="domain" description="Solute-binding protein family 5" evidence="6">
    <location>
        <begin position="83"/>
        <end position="458"/>
    </location>
</feature>
<dbReference type="InterPro" id="IPR000914">
    <property type="entry name" value="SBP_5_dom"/>
</dbReference>
<evidence type="ECO:0000256" key="4">
    <source>
        <dbReference type="SAM" id="MobiDB-lite"/>
    </source>
</evidence>
<dbReference type="GO" id="GO:1904680">
    <property type="term" value="F:peptide transmembrane transporter activity"/>
    <property type="evidence" value="ECO:0007669"/>
    <property type="project" value="TreeGrafter"/>
</dbReference>
<accession>A0A4Y4DSY6</accession>
<comment type="caution">
    <text evidence="7">The sequence shown here is derived from an EMBL/GenBank/DDBJ whole genome shotgun (WGS) entry which is preliminary data.</text>
</comment>
<evidence type="ECO:0000256" key="5">
    <source>
        <dbReference type="SAM" id="SignalP"/>
    </source>
</evidence>
<dbReference type="GO" id="GO:0042597">
    <property type="term" value="C:periplasmic space"/>
    <property type="evidence" value="ECO:0007669"/>
    <property type="project" value="UniProtKB-ARBA"/>
</dbReference>